<proteinExistence type="predicted"/>
<comment type="caution">
    <text evidence="2">The sequence shown here is derived from an EMBL/GenBank/DDBJ whole genome shotgun (WGS) entry which is preliminary data.</text>
</comment>
<evidence type="ECO:0000256" key="1">
    <source>
        <dbReference type="SAM" id="MobiDB-lite"/>
    </source>
</evidence>
<organism evidence="2 3">
    <name type="scientific">Coregonus suidteri</name>
    <dbReference type="NCBI Taxonomy" id="861788"/>
    <lineage>
        <taxon>Eukaryota</taxon>
        <taxon>Metazoa</taxon>
        <taxon>Chordata</taxon>
        <taxon>Craniata</taxon>
        <taxon>Vertebrata</taxon>
        <taxon>Euteleostomi</taxon>
        <taxon>Actinopterygii</taxon>
        <taxon>Neopterygii</taxon>
        <taxon>Teleostei</taxon>
        <taxon>Protacanthopterygii</taxon>
        <taxon>Salmoniformes</taxon>
        <taxon>Salmonidae</taxon>
        <taxon>Coregoninae</taxon>
        <taxon>Coregonus</taxon>
    </lineage>
</organism>
<accession>A0AAN8R7K4</accession>
<gene>
    <name evidence="2" type="ORF">J4Q44_G00119670</name>
</gene>
<feature type="region of interest" description="Disordered" evidence="1">
    <location>
        <begin position="1"/>
        <end position="32"/>
    </location>
</feature>
<dbReference type="EMBL" id="JAGTTL010000010">
    <property type="protein sequence ID" value="KAK6316567.1"/>
    <property type="molecule type" value="Genomic_DNA"/>
</dbReference>
<evidence type="ECO:0000313" key="3">
    <source>
        <dbReference type="Proteomes" id="UP001356427"/>
    </source>
</evidence>
<name>A0AAN8R7K4_9TELE</name>
<keyword evidence="3" id="KW-1185">Reference proteome</keyword>
<dbReference type="AlphaFoldDB" id="A0AAN8R7K4"/>
<protein>
    <submittedName>
        <fullName evidence="2">Uncharacterized protein</fullName>
    </submittedName>
</protein>
<sequence length="108" mass="11923">MGQEQGLELGTVKEQEESLEEATELGQEKEEYLGPDMDLEEDMKLDQKLLNTDKVLVGPVGPLEVELDEDSEGYQVATVLDQVAMDQVAMEPDQVALELDQVATGQKD</sequence>
<dbReference type="Proteomes" id="UP001356427">
    <property type="component" value="Unassembled WGS sequence"/>
</dbReference>
<evidence type="ECO:0000313" key="2">
    <source>
        <dbReference type="EMBL" id="KAK6316567.1"/>
    </source>
</evidence>
<reference evidence="2 3" key="1">
    <citation type="submission" date="2021-04" db="EMBL/GenBank/DDBJ databases">
        <authorList>
            <person name="De Guttry C."/>
            <person name="Zahm M."/>
            <person name="Klopp C."/>
            <person name="Cabau C."/>
            <person name="Louis A."/>
            <person name="Berthelot C."/>
            <person name="Parey E."/>
            <person name="Roest Crollius H."/>
            <person name="Montfort J."/>
            <person name="Robinson-Rechavi M."/>
            <person name="Bucao C."/>
            <person name="Bouchez O."/>
            <person name="Gislard M."/>
            <person name="Lluch J."/>
            <person name="Milhes M."/>
            <person name="Lampietro C."/>
            <person name="Lopez Roques C."/>
            <person name="Donnadieu C."/>
            <person name="Braasch I."/>
            <person name="Desvignes T."/>
            <person name="Postlethwait J."/>
            <person name="Bobe J."/>
            <person name="Wedekind C."/>
            <person name="Guiguen Y."/>
        </authorList>
    </citation>
    <scope>NUCLEOTIDE SEQUENCE [LARGE SCALE GENOMIC DNA]</scope>
    <source>
        <strain evidence="2">Cs_M1</strain>
        <tissue evidence="2">Blood</tissue>
    </source>
</reference>